<dbReference type="EMBL" id="QSND01000002">
    <property type="protein sequence ID" value="KAA6451320.1"/>
    <property type="molecule type" value="Genomic_DNA"/>
</dbReference>
<evidence type="ECO:0000313" key="2">
    <source>
        <dbReference type="Proteomes" id="UP000324326"/>
    </source>
</evidence>
<reference evidence="1 2" key="1">
    <citation type="submission" date="2018-08" db="EMBL/GenBank/DDBJ databases">
        <title>Bacillus phenotypic plasticity.</title>
        <authorList>
            <person name="Hurtado E."/>
        </authorList>
    </citation>
    <scope>NUCLEOTIDE SEQUENCE [LARGE SCALE GENOMIC DNA]</scope>
    <source>
        <strain evidence="1 2">427</strain>
    </source>
</reference>
<dbReference type="RefSeq" id="WP_148957214.1">
    <property type="nucleotide sequence ID" value="NZ_QSND01000002.1"/>
</dbReference>
<keyword evidence="1" id="KW-0238">DNA-binding</keyword>
<gene>
    <name evidence="1" type="ORF">DX927_11125</name>
</gene>
<sequence>MLTLKYANVEEALDMVNAQDRGRYFLCTCPECNKREAFIYKNNPNFLQCNRENNCGVSVVFEYEENKKVKEWRSKYESEDGTLTPEQKKELVYISRLFKHIQYNTENETLDNYRGLSRKTTEPFVLDLKSEKIVKNMFQSAPNLFYSKKLYQEKNEKVNYAEMPEMIKRNIVFPIYGDDGLVDRVIMRSTIDPHISKKEVQLQVNPNPKAKDFFKDIPQGSKYVVITEAIIDGMSFREIDPEIGLYSMTGARKWRRVIEDIKAHKNELKDKIFIISTDKDKAGEESRKNIAAALEEEKLTYIHFTPNIEDVKDANEYLLRDRNEFIKAYQKAKHGMLIDKEFDLKNQNSDFVINRLYRDQKNDIVSLSITYEGLNIRGLSVDVNEQKINYPNESLSEERALFFGEKAESILKSISSKAPFNKDFTDIRIKENDNSIQKPINILKYHREGKFTKRIDFQIDDLVIKNVEVDSLPNDKDPLIFYPRETETKNKVIAATKEFNNRLLGSIRDYEKSLIKPQERNCNIGRNIER</sequence>
<organism evidence="1 2">
    <name type="scientific">Bacillus swezeyi</name>
    <dbReference type="NCBI Taxonomy" id="1925020"/>
    <lineage>
        <taxon>Bacteria</taxon>
        <taxon>Bacillati</taxon>
        <taxon>Bacillota</taxon>
        <taxon>Bacilli</taxon>
        <taxon>Bacillales</taxon>
        <taxon>Bacillaceae</taxon>
        <taxon>Bacillus</taxon>
    </lineage>
</organism>
<dbReference type="Proteomes" id="UP000324326">
    <property type="component" value="Unassembled WGS sequence"/>
</dbReference>
<dbReference type="SUPFAM" id="SSF56731">
    <property type="entry name" value="DNA primase core"/>
    <property type="match status" value="1"/>
</dbReference>
<dbReference type="CDD" id="cd01029">
    <property type="entry name" value="TOPRIM_primases"/>
    <property type="match status" value="1"/>
</dbReference>
<dbReference type="Gene3D" id="3.40.1360.10">
    <property type="match status" value="1"/>
</dbReference>
<name>A0A5M8RVA6_9BACI</name>
<proteinExistence type="predicted"/>
<dbReference type="AlphaFoldDB" id="A0A5M8RVA6"/>
<evidence type="ECO:0000313" key="1">
    <source>
        <dbReference type="EMBL" id="KAA6451320.1"/>
    </source>
</evidence>
<dbReference type="GO" id="GO:0003677">
    <property type="term" value="F:DNA binding"/>
    <property type="evidence" value="ECO:0007669"/>
    <property type="project" value="UniProtKB-KW"/>
</dbReference>
<dbReference type="Pfam" id="PF13155">
    <property type="entry name" value="Toprim_2"/>
    <property type="match status" value="1"/>
</dbReference>
<accession>A0A5M8RVA6</accession>
<comment type="caution">
    <text evidence="1">The sequence shown here is derived from an EMBL/GenBank/DDBJ whole genome shotgun (WGS) entry which is preliminary data.</text>
</comment>
<protein>
    <submittedName>
        <fullName evidence="1">DNA-binding protein</fullName>
    </submittedName>
</protein>
<dbReference type="InterPro" id="IPR034154">
    <property type="entry name" value="TOPRIM_DnaG/twinkle"/>
</dbReference>